<feature type="signal peptide" evidence="2">
    <location>
        <begin position="1"/>
        <end position="22"/>
    </location>
</feature>
<feature type="compositionally biased region" description="Basic and acidic residues" evidence="1">
    <location>
        <begin position="166"/>
        <end position="184"/>
    </location>
</feature>
<name>A0A318U4L0_9BACT</name>
<proteinExistence type="predicted"/>
<dbReference type="EMBL" id="QKLP01000009">
    <property type="protein sequence ID" value="PYF42581.1"/>
    <property type="molecule type" value="Genomic_DNA"/>
</dbReference>
<gene>
    <name evidence="3" type="ORF">BCF88_1099</name>
</gene>
<organism evidence="3 4">
    <name type="scientific">Metamycoplasma alkalescens</name>
    <dbReference type="NCBI Taxonomy" id="45363"/>
    <lineage>
        <taxon>Bacteria</taxon>
        <taxon>Bacillati</taxon>
        <taxon>Mycoplasmatota</taxon>
        <taxon>Mycoplasmoidales</taxon>
        <taxon>Metamycoplasmataceae</taxon>
        <taxon>Metamycoplasma</taxon>
    </lineage>
</organism>
<sequence length="439" mass="51465">MASKSKIPFLTLSSLIPSIVLVSCSPIETPPQPSPNNSSLPTSSPTTPIPNNQQEIQQTKIYNSTYEKIDSKQYLFDFPKEYQQKTDTLFGMSKITQVLFSILFSKTLELSQQKLKLDEFIKELETYQKYLEEHKTFNQEQDDINKLFKIDSKSNESYLDSILSSSKEDSSDKSNDKQHSNQDLNGKLKNDVEFKIKTPDWWKLNEDYPNWLKNKYLKEYRSFSYLRVTNGDLKSKTEIEKEMILNQTAELFSASTLLFQPFSILKNLKKHLSLVILISKLNKVILKNLTNFETKEKVLETLEKEKDFDLDSLKDLLKYVLSEKTNSFLQTNEPNNEKNTINVFFTPPNIANDLNHSLFFNDILVLTDLIINPILSINKEKTKESNWFKTTLKKESEYFKTYLYNQQDYFSTIKFHQPKNFENNDFEKTIKDYLNLLKK</sequence>
<feature type="region of interest" description="Disordered" evidence="1">
    <location>
        <begin position="27"/>
        <end position="52"/>
    </location>
</feature>
<dbReference type="AlphaFoldDB" id="A0A318U4L0"/>
<reference evidence="3 4" key="1">
    <citation type="submission" date="2018-06" db="EMBL/GenBank/DDBJ databases">
        <title>Genomic Encyclopedia of Archaeal and Bacterial Type Strains, Phase II (KMG-II): from individual species to whole genera.</title>
        <authorList>
            <person name="Goeker M."/>
        </authorList>
    </citation>
    <scope>NUCLEOTIDE SEQUENCE [LARGE SCALE GENOMIC DNA]</scope>
    <source>
        <strain evidence="3 4">ATCC 29103</strain>
    </source>
</reference>
<dbReference type="PROSITE" id="PS51257">
    <property type="entry name" value="PROKAR_LIPOPROTEIN"/>
    <property type="match status" value="1"/>
</dbReference>
<accession>A0A318U4L0</accession>
<feature type="chain" id="PRO_5016411901" description="Lipoprotein" evidence="2">
    <location>
        <begin position="23"/>
        <end position="439"/>
    </location>
</feature>
<keyword evidence="2" id="KW-0732">Signal</keyword>
<feature type="compositionally biased region" description="Low complexity" evidence="1">
    <location>
        <begin position="35"/>
        <end position="52"/>
    </location>
</feature>
<evidence type="ECO:0000313" key="3">
    <source>
        <dbReference type="EMBL" id="PYF42581.1"/>
    </source>
</evidence>
<evidence type="ECO:0000256" key="2">
    <source>
        <dbReference type="SAM" id="SignalP"/>
    </source>
</evidence>
<dbReference type="Proteomes" id="UP000247715">
    <property type="component" value="Unassembled WGS sequence"/>
</dbReference>
<protein>
    <recommendedName>
        <fullName evidence="5">Lipoprotein</fullName>
    </recommendedName>
</protein>
<comment type="caution">
    <text evidence="3">The sequence shown here is derived from an EMBL/GenBank/DDBJ whole genome shotgun (WGS) entry which is preliminary data.</text>
</comment>
<evidence type="ECO:0008006" key="5">
    <source>
        <dbReference type="Google" id="ProtNLM"/>
    </source>
</evidence>
<evidence type="ECO:0000313" key="4">
    <source>
        <dbReference type="Proteomes" id="UP000247715"/>
    </source>
</evidence>
<dbReference type="RefSeq" id="WP_110858385.1">
    <property type="nucleotide sequence ID" value="NZ_LS991949.1"/>
</dbReference>
<feature type="region of interest" description="Disordered" evidence="1">
    <location>
        <begin position="165"/>
        <end position="184"/>
    </location>
</feature>
<evidence type="ECO:0000256" key="1">
    <source>
        <dbReference type="SAM" id="MobiDB-lite"/>
    </source>
</evidence>